<comment type="caution">
    <text evidence="1">The sequence shown here is derived from an EMBL/GenBank/DDBJ whole genome shotgun (WGS) entry which is preliminary data.</text>
</comment>
<dbReference type="SUPFAM" id="SSF53756">
    <property type="entry name" value="UDP-Glycosyltransferase/glycogen phosphorylase"/>
    <property type="match status" value="1"/>
</dbReference>
<gene>
    <name evidence="1" type="ORF">QF206_01075</name>
</gene>
<accession>A0AAW6T843</accession>
<dbReference type="Gene3D" id="3.40.50.12580">
    <property type="match status" value="1"/>
</dbReference>
<name>A0AAW6T843_9MICO</name>
<dbReference type="InterPro" id="IPR043148">
    <property type="entry name" value="TagF_C"/>
</dbReference>
<evidence type="ECO:0000313" key="2">
    <source>
        <dbReference type="Proteomes" id="UP001321506"/>
    </source>
</evidence>
<organism evidence="1 2">
    <name type="scientific">Ruicaihuangia caeni</name>
    <dbReference type="NCBI Taxonomy" id="3042517"/>
    <lineage>
        <taxon>Bacteria</taxon>
        <taxon>Bacillati</taxon>
        <taxon>Actinomycetota</taxon>
        <taxon>Actinomycetes</taxon>
        <taxon>Micrococcales</taxon>
        <taxon>Microbacteriaceae</taxon>
        <taxon>Ruicaihuangia</taxon>
    </lineage>
</organism>
<sequence length="433" mass="48650">MPLLNDAKTAVRILRNMVRSRLTRLRVERRLVDMPMPDADSVEIAVYFADTRVNLYQIRQWYEPLKELSKQHRVVLISRSPGTALTLWDEAPLPTLYLRKISELERFVHEQRQLKLVFYVNQNAKNFQMFRFGRMWHVFISHGESDKAYMSSNQYKAYDFAFVAGQAALDRLRRALWDYDVDERALVIGRPQVDHLRAQPPYSADDRTVVLYSPTWEGDRGSMRYGSVASHGEALVGALLASGRHRVVYRPHPRSGVADPSYGEANKRVIAAIEAANAADPAAGHIYDTSGSLDWQLSATDVAITDVSAMIYDRLATGKPIIVTRPASSDAVVDASGFLGSCEWLDVEDAGNVVEAVDRVQTSSESLATLQRWSEHHFGDTTPGASTQRFHGAVERLIEHWQVHAKLHADQEALVGAFDDEEADEDEAPVDES</sequence>
<protein>
    <submittedName>
        <fullName evidence="1">CDP-glycerol glycerophosphotransferase family protein</fullName>
    </submittedName>
</protein>
<dbReference type="RefSeq" id="WP_281487350.1">
    <property type="nucleotide sequence ID" value="NZ_JASATX010000001.1"/>
</dbReference>
<dbReference type="InterPro" id="IPR007554">
    <property type="entry name" value="Glycerophosphate_synth"/>
</dbReference>
<dbReference type="AlphaFoldDB" id="A0AAW6T843"/>
<proteinExistence type="predicted"/>
<keyword evidence="2" id="KW-1185">Reference proteome</keyword>
<evidence type="ECO:0000313" key="1">
    <source>
        <dbReference type="EMBL" id="MDI2097560.1"/>
    </source>
</evidence>
<dbReference type="GO" id="GO:0047355">
    <property type="term" value="F:CDP-glycerol glycerophosphotransferase activity"/>
    <property type="evidence" value="ECO:0007669"/>
    <property type="project" value="InterPro"/>
</dbReference>
<dbReference type="GO" id="GO:0016020">
    <property type="term" value="C:membrane"/>
    <property type="evidence" value="ECO:0007669"/>
    <property type="project" value="InterPro"/>
</dbReference>
<dbReference type="Pfam" id="PF04464">
    <property type="entry name" value="Glyphos_transf"/>
    <property type="match status" value="1"/>
</dbReference>
<reference evidence="1 2" key="1">
    <citation type="submission" date="2023-04" db="EMBL/GenBank/DDBJ databases">
        <title>Klugiella caeni sp. nov. isolated from the sludge of biochemical tank.</title>
        <authorList>
            <person name="Geng K."/>
        </authorList>
    </citation>
    <scope>NUCLEOTIDE SEQUENCE [LARGE SCALE GENOMIC DNA]</scope>
    <source>
        <strain evidence="1 2">YN-L-19</strain>
    </source>
</reference>
<dbReference type="EMBL" id="JASATX010000001">
    <property type="protein sequence ID" value="MDI2097560.1"/>
    <property type="molecule type" value="Genomic_DNA"/>
</dbReference>
<dbReference type="Proteomes" id="UP001321506">
    <property type="component" value="Unassembled WGS sequence"/>
</dbReference>